<keyword evidence="5" id="KW-0288">FMN</keyword>
<feature type="binding site" evidence="5">
    <location>
        <position position="183"/>
    </location>
    <ligand>
        <name>FMN</name>
        <dbReference type="ChEBI" id="CHEBI:58210"/>
    </ligand>
</feature>
<feature type="binding site" evidence="5">
    <location>
        <begin position="104"/>
        <end position="106"/>
    </location>
    <ligand>
        <name>FMN</name>
        <dbReference type="ChEBI" id="CHEBI:58210"/>
    </ligand>
</feature>
<feature type="active site" description="Proton acceptor" evidence="4">
    <location>
        <position position="319"/>
    </location>
</feature>
<evidence type="ECO:0000313" key="7">
    <source>
        <dbReference type="EMBL" id="MPY67769.1"/>
    </source>
</evidence>
<evidence type="ECO:0000256" key="3">
    <source>
        <dbReference type="ARBA" id="ARBA00024042"/>
    </source>
</evidence>
<reference evidence="7 8" key="1">
    <citation type="submission" date="2019-10" db="EMBL/GenBank/DDBJ databases">
        <title>Deinococcus sp. isolated from soil.</title>
        <authorList>
            <person name="Li Y."/>
            <person name="Wang J."/>
        </authorList>
    </citation>
    <scope>NUCLEOTIDE SEQUENCE [LARGE SCALE GENOMIC DNA]</scope>
    <source>
        <strain evidence="7 8">SDU3-2</strain>
    </source>
</reference>
<dbReference type="PROSITE" id="PS51349">
    <property type="entry name" value="FMN_HYDROXY_ACID_DH_2"/>
    <property type="match status" value="1"/>
</dbReference>
<comment type="caution">
    <text evidence="7">The sequence shown here is derived from an EMBL/GenBank/DDBJ whole genome shotgun (WGS) entry which is preliminary data.</text>
</comment>
<comment type="cofactor">
    <cofactor evidence="1">
        <name>FMN</name>
        <dbReference type="ChEBI" id="CHEBI:58210"/>
    </cofactor>
</comment>
<evidence type="ECO:0000313" key="8">
    <source>
        <dbReference type="Proteomes" id="UP000484842"/>
    </source>
</evidence>
<feature type="binding site" evidence="5">
    <location>
        <position position="157"/>
    </location>
    <ligand>
        <name>glyoxylate</name>
        <dbReference type="ChEBI" id="CHEBI:36655"/>
    </ligand>
</feature>
<protein>
    <submittedName>
        <fullName evidence="7">Lactate 2-monooxygenase</fullName>
    </submittedName>
</protein>
<feature type="binding site" evidence="5">
    <location>
        <position position="155"/>
    </location>
    <ligand>
        <name>FMN</name>
        <dbReference type="ChEBI" id="CHEBI:58210"/>
    </ligand>
</feature>
<feature type="binding site" evidence="5">
    <location>
        <position position="322"/>
    </location>
    <ligand>
        <name>glyoxylate</name>
        <dbReference type="ChEBI" id="CHEBI:36655"/>
    </ligand>
</feature>
<dbReference type="InterPro" id="IPR012133">
    <property type="entry name" value="Alpha-hydoxy_acid_DH_FMN"/>
</dbReference>
<organism evidence="7 8">
    <name type="scientific">Deinococcus terrestris</name>
    <dbReference type="NCBI Taxonomy" id="2651870"/>
    <lineage>
        <taxon>Bacteria</taxon>
        <taxon>Thermotogati</taxon>
        <taxon>Deinococcota</taxon>
        <taxon>Deinococci</taxon>
        <taxon>Deinococcales</taxon>
        <taxon>Deinococcaceae</taxon>
        <taxon>Deinococcus</taxon>
    </lineage>
</organism>
<keyword evidence="5" id="KW-0285">Flavoprotein</keyword>
<keyword evidence="2" id="KW-0560">Oxidoreductase</keyword>
<feature type="binding site" evidence="5">
    <location>
        <begin position="372"/>
        <end position="373"/>
    </location>
    <ligand>
        <name>FMN</name>
        <dbReference type="ChEBI" id="CHEBI:58210"/>
    </ligand>
</feature>
<dbReference type="PIRSF" id="PIRSF000138">
    <property type="entry name" value="Al-hdrx_acd_dh"/>
    <property type="match status" value="1"/>
</dbReference>
<feature type="binding site" evidence="5">
    <location>
        <begin position="349"/>
        <end position="353"/>
    </location>
    <ligand>
        <name>FMN</name>
        <dbReference type="ChEBI" id="CHEBI:58210"/>
    </ligand>
</feature>
<evidence type="ECO:0000256" key="5">
    <source>
        <dbReference type="PIRSR" id="PIRSR000138-2"/>
    </source>
</evidence>
<feature type="binding site" evidence="5">
    <location>
        <position position="319"/>
    </location>
    <ligand>
        <name>glyoxylate</name>
        <dbReference type="ChEBI" id="CHEBI:36655"/>
    </ligand>
</feature>
<evidence type="ECO:0000259" key="6">
    <source>
        <dbReference type="PROSITE" id="PS51349"/>
    </source>
</evidence>
<keyword evidence="7" id="KW-0503">Monooxygenase</keyword>
<dbReference type="InterPro" id="IPR037396">
    <property type="entry name" value="FMN_HAD"/>
</dbReference>
<dbReference type="EMBL" id="WBSL01000009">
    <property type="protein sequence ID" value="MPY67769.1"/>
    <property type="molecule type" value="Genomic_DNA"/>
</dbReference>
<dbReference type="GO" id="GO:0004497">
    <property type="term" value="F:monooxygenase activity"/>
    <property type="evidence" value="ECO:0007669"/>
    <property type="project" value="UniProtKB-KW"/>
</dbReference>
<gene>
    <name evidence="7" type="ORF">F8S09_13945</name>
</gene>
<name>A0A7X1NYN6_9DEIO</name>
<feature type="domain" description="FMN hydroxy acid dehydrogenase" evidence="6">
    <location>
        <begin position="25"/>
        <end position="423"/>
    </location>
</feature>
<dbReference type="Gene3D" id="3.20.20.70">
    <property type="entry name" value="Aldolase class I"/>
    <property type="match status" value="1"/>
</dbReference>
<dbReference type="RefSeq" id="WP_152872091.1">
    <property type="nucleotide sequence ID" value="NZ_WBSL01000009.1"/>
</dbReference>
<dbReference type="InterPro" id="IPR013785">
    <property type="entry name" value="Aldolase_TIM"/>
</dbReference>
<feature type="binding site" evidence="5">
    <location>
        <position position="295"/>
    </location>
    <ligand>
        <name>FMN</name>
        <dbReference type="ChEBI" id="CHEBI:58210"/>
    </ligand>
</feature>
<sequence length="435" mass="45695">MTTNPPAGPGRTRQTRLYVRGLGGERPAVPVIPERLQAAAKAKMSAADFAYVAGGAGAERTMRANLAAFERVRLMPRRLSGTRERDLGVELLGLSLPSPLLLAPIGVLEAAHPQADLAVARAAAAERVPFVFSSQASVPMETCAKAMGDAPRFFQLYWGTDDEVTRSFVRRAEACGAAAVVLTLDTTLLGWRPRDLDLGSLPFLRGRGLAQYLSDPVFRSRLDTPLPAPAVQPPRTPALLRTGADLAAKGRAFGLSAAQMRSAAARFTATYTRPDLSWDDVGRLREWTRLPILLKGILHPDDAREAVRRGVDGLIVSNHGGRQIDGEVAALDALPGVVAAAGGLPVLLDSGVRTGSDVAKALALGARAVLLGRPYVYGLAIAGEAGVREVVGNVLAEFDLTLGLLGLGAARDLGPGALAPSHAPDPSPYSGERAD</sequence>
<feature type="binding site" evidence="5">
    <location>
        <position position="317"/>
    </location>
    <ligand>
        <name>FMN</name>
        <dbReference type="ChEBI" id="CHEBI:58210"/>
    </ligand>
</feature>
<proteinExistence type="inferred from homology"/>
<feature type="binding site" evidence="5">
    <location>
        <position position="192"/>
    </location>
    <ligand>
        <name>glyoxylate</name>
        <dbReference type="ChEBI" id="CHEBI:36655"/>
    </ligand>
</feature>
<dbReference type="InterPro" id="IPR000262">
    <property type="entry name" value="FMN-dep_DH"/>
</dbReference>
<dbReference type="PROSITE" id="PS00557">
    <property type="entry name" value="FMN_HYDROXY_ACID_DH_1"/>
    <property type="match status" value="1"/>
</dbReference>
<evidence type="ECO:0000256" key="4">
    <source>
        <dbReference type="PIRSR" id="PIRSR000138-1"/>
    </source>
</evidence>
<comment type="similarity">
    <text evidence="3">Belongs to the FMN-dependent alpha-hydroxy acid dehydrogenase family.</text>
</comment>
<dbReference type="SUPFAM" id="SSF51395">
    <property type="entry name" value="FMN-linked oxidoreductases"/>
    <property type="match status" value="1"/>
</dbReference>
<dbReference type="Pfam" id="PF01070">
    <property type="entry name" value="FMN_dh"/>
    <property type="match status" value="1"/>
</dbReference>
<evidence type="ECO:0000256" key="2">
    <source>
        <dbReference type="ARBA" id="ARBA00023002"/>
    </source>
</evidence>
<dbReference type="GO" id="GO:0010181">
    <property type="term" value="F:FMN binding"/>
    <property type="evidence" value="ECO:0007669"/>
    <property type="project" value="InterPro"/>
</dbReference>
<dbReference type="Proteomes" id="UP000484842">
    <property type="component" value="Unassembled WGS sequence"/>
</dbReference>
<feature type="binding site" evidence="5">
    <location>
        <position position="133"/>
    </location>
    <ligand>
        <name>FMN</name>
        <dbReference type="ChEBI" id="CHEBI:58210"/>
    </ligand>
</feature>
<accession>A0A7X1NYN6</accession>
<dbReference type="InterPro" id="IPR008259">
    <property type="entry name" value="FMN_hydac_DH_AS"/>
</dbReference>
<evidence type="ECO:0000256" key="1">
    <source>
        <dbReference type="ARBA" id="ARBA00001917"/>
    </source>
</evidence>
<feature type="binding site" evidence="5">
    <location>
        <position position="51"/>
    </location>
    <ligand>
        <name>glyoxylate</name>
        <dbReference type="ChEBI" id="CHEBI:36655"/>
    </ligand>
</feature>
<dbReference type="PANTHER" id="PTHR10578:SF143">
    <property type="entry name" value="FMN-DEPENDENT ALPHA-HYDROXY ACID DEHYDROGENASE PB1A11.03"/>
    <property type="match status" value="1"/>
</dbReference>
<dbReference type="PANTHER" id="PTHR10578">
    <property type="entry name" value="S -2-HYDROXY-ACID OXIDASE-RELATED"/>
    <property type="match status" value="1"/>
</dbReference>
<dbReference type="AlphaFoldDB" id="A0A7X1NYN6"/>
<keyword evidence="8" id="KW-1185">Reference proteome</keyword>